<accession>A0A098MB17</accession>
<dbReference type="AlphaFoldDB" id="A0A098MB17"/>
<dbReference type="Proteomes" id="UP000029734">
    <property type="component" value="Unassembled WGS sequence"/>
</dbReference>
<keyword evidence="3" id="KW-1185">Reference proteome</keyword>
<proteinExistence type="predicted"/>
<dbReference type="STRING" id="268407.PWYN_10610"/>
<protein>
    <recommendedName>
        <fullName evidence="1">Carrier domain-containing protein</fullName>
    </recommendedName>
</protein>
<comment type="caution">
    <text evidence="2">The sequence shown here is derived from an EMBL/GenBank/DDBJ whole genome shotgun (WGS) entry which is preliminary data.</text>
</comment>
<dbReference type="InterPro" id="IPR036736">
    <property type="entry name" value="ACP-like_sf"/>
</dbReference>
<dbReference type="Pfam" id="PF00550">
    <property type="entry name" value="PP-binding"/>
    <property type="match status" value="1"/>
</dbReference>
<dbReference type="OrthoDB" id="2626878at2"/>
<reference evidence="2 3" key="1">
    <citation type="submission" date="2014-08" db="EMBL/GenBank/DDBJ databases">
        <authorList>
            <person name="den Bakker H.C."/>
        </authorList>
    </citation>
    <scope>NUCLEOTIDE SEQUENCE [LARGE SCALE GENOMIC DNA]</scope>
    <source>
        <strain evidence="2 3">DSM 18334</strain>
    </source>
</reference>
<dbReference type="InterPro" id="IPR009081">
    <property type="entry name" value="PP-bd_ACP"/>
</dbReference>
<reference evidence="2 3" key="2">
    <citation type="submission" date="2014-10" db="EMBL/GenBank/DDBJ databases">
        <title>Comparative genomics of the Paenibacillus odorifer group.</title>
        <authorList>
            <person name="Tsai Y.-C."/>
            <person name="Martin N."/>
            <person name="Korlach J."/>
            <person name="Wiedmann M."/>
        </authorList>
    </citation>
    <scope>NUCLEOTIDE SEQUENCE [LARGE SCALE GENOMIC DNA]</scope>
    <source>
        <strain evidence="2 3">DSM 18334</strain>
    </source>
</reference>
<name>A0A098MB17_9BACL</name>
<feature type="domain" description="Carrier" evidence="1">
    <location>
        <begin position="1"/>
        <end position="76"/>
    </location>
</feature>
<dbReference type="SUPFAM" id="SSF47336">
    <property type="entry name" value="ACP-like"/>
    <property type="match status" value="1"/>
</dbReference>
<gene>
    <name evidence="2" type="ORF">PWYN_10610</name>
</gene>
<dbReference type="EMBL" id="JQCR01000002">
    <property type="protein sequence ID" value="KGE19739.1"/>
    <property type="molecule type" value="Genomic_DNA"/>
</dbReference>
<dbReference type="PROSITE" id="PS50075">
    <property type="entry name" value="CARRIER"/>
    <property type="match status" value="1"/>
</dbReference>
<sequence>MSNRDIIAGILKRMLTVEREIGNEELLTNLGLDSLNFIDLLVQVEEEFSVTFDDAFLQLGEFDTIGKIVGMLNRVRG</sequence>
<evidence type="ECO:0000313" key="3">
    <source>
        <dbReference type="Proteomes" id="UP000029734"/>
    </source>
</evidence>
<evidence type="ECO:0000313" key="2">
    <source>
        <dbReference type="EMBL" id="KGE19739.1"/>
    </source>
</evidence>
<evidence type="ECO:0000259" key="1">
    <source>
        <dbReference type="PROSITE" id="PS50075"/>
    </source>
</evidence>
<dbReference type="RefSeq" id="WP_036651050.1">
    <property type="nucleotide sequence ID" value="NZ_JQCR01000002.1"/>
</dbReference>
<organism evidence="2 3">
    <name type="scientific">Paenibacillus wynnii</name>
    <dbReference type="NCBI Taxonomy" id="268407"/>
    <lineage>
        <taxon>Bacteria</taxon>
        <taxon>Bacillati</taxon>
        <taxon>Bacillota</taxon>
        <taxon>Bacilli</taxon>
        <taxon>Bacillales</taxon>
        <taxon>Paenibacillaceae</taxon>
        <taxon>Paenibacillus</taxon>
    </lineage>
</organism>
<dbReference type="Gene3D" id="1.10.1200.10">
    <property type="entry name" value="ACP-like"/>
    <property type="match status" value="1"/>
</dbReference>